<dbReference type="Gene3D" id="2.40.70.10">
    <property type="entry name" value="Acid Proteases"/>
    <property type="match status" value="1"/>
</dbReference>
<organism evidence="4 5">
    <name type="scientific">Paspalum notatum var. saurae</name>
    <dbReference type="NCBI Taxonomy" id="547442"/>
    <lineage>
        <taxon>Eukaryota</taxon>
        <taxon>Viridiplantae</taxon>
        <taxon>Streptophyta</taxon>
        <taxon>Embryophyta</taxon>
        <taxon>Tracheophyta</taxon>
        <taxon>Spermatophyta</taxon>
        <taxon>Magnoliopsida</taxon>
        <taxon>Liliopsida</taxon>
        <taxon>Poales</taxon>
        <taxon>Poaceae</taxon>
        <taxon>PACMAD clade</taxon>
        <taxon>Panicoideae</taxon>
        <taxon>Andropogonodae</taxon>
        <taxon>Paspaleae</taxon>
        <taxon>Paspalinae</taxon>
        <taxon>Paspalum</taxon>
    </lineage>
</organism>
<feature type="region of interest" description="Disordered" evidence="2">
    <location>
        <begin position="197"/>
        <end position="256"/>
    </location>
</feature>
<sequence>MPPIHRKRMIGSGPLSDNSEIAQCNDGEKVPQQDREAFTWEQFRERFRSHHVPAGLMKLKKKEFLSLKQGNMSVTEYRDKFLQLARYATAEVAEDGDKQELFMEGLNDYLQYSLMNLNFNNFNHLVDRALITERKRKEMEERKRKMTPGASNSNTRPRYRPPKEGYQSNALNEELKDSGIQISSPVRRLKLRVRESPLLPRNATPPPGRNRYKCGDPGHYANVCPQKPPSNQQGQKLAPQQQQGRPAQQNKAPWQGKVNHVTAEAAAEAPNVVIGTFLVNSKPATVLFDTGATHSFITKSYVDQHNPHTKTLKRSMSVISPGGELRTNIVSPQS</sequence>
<keyword evidence="5" id="KW-1185">Reference proteome</keyword>
<protein>
    <recommendedName>
        <fullName evidence="3">CCHC-type domain-containing protein</fullName>
    </recommendedName>
</protein>
<keyword evidence="1" id="KW-0863">Zinc-finger</keyword>
<dbReference type="GO" id="GO:0004190">
    <property type="term" value="F:aspartic-type endopeptidase activity"/>
    <property type="evidence" value="ECO:0007669"/>
    <property type="project" value="InterPro"/>
</dbReference>
<dbReference type="GO" id="GO:0006508">
    <property type="term" value="P:proteolysis"/>
    <property type="evidence" value="ECO:0007669"/>
    <property type="project" value="InterPro"/>
</dbReference>
<dbReference type="Pfam" id="PF08284">
    <property type="entry name" value="RVP_2"/>
    <property type="match status" value="1"/>
</dbReference>
<dbReference type="CDD" id="cd00303">
    <property type="entry name" value="retropepsin_like"/>
    <property type="match status" value="1"/>
</dbReference>
<dbReference type="GO" id="GO:0003676">
    <property type="term" value="F:nucleic acid binding"/>
    <property type="evidence" value="ECO:0007669"/>
    <property type="project" value="InterPro"/>
</dbReference>
<dbReference type="PROSITE" id="PS00141">
    <property type="entry name" value="ASP_PROTEASE"/>
    <property type="match status" value="1"/>
</dbReference>
<dbReference type="AlphaFoldDB" id="A0AAQ3XF82"/>
<evidence type="ECO:0000313" key="4">
    <source>
        <dbReference type="EMBL" id="WVZ94152.1"/>
    </source>
</evidence>
<evidence type="ECO:0000259" key="3">
    <source>
        <dbReference type="PROSITE" id="PS50158"/>
    </source>
</evidence>
<accession>A0AAQ3XF82</accession>
<dbReference type="PROSITE" id="PS50158">
    <property type="entry name" value="ZF_CCHC"/>
    <property type="match status" value="1"/>
</dbReference>
<dbReference type="InterPro" id="IPR021109">
    <property type="entry name" value="Peptidase_aspartic_dom_sf"/>
</dbReference>
<feature type="compositionally biased region" description="Low complexity" evidence="2">
    <location>
        <begin position="232"/>
        <end position="249"/>
    </location>
</feature>
<dbReference type="EMBL" id="CP144753">
    <property type="protein sequence ID" value="WVZ94152.1"/>
    <property type="molecule type" value="Genomic_DNA"/>
</dbReference>
<dbReference type="PANTHER" id="PTHR15503:SF42">
    <property type="entry name" value="ZINC FINGER, CCHC-TYPE, RETROTRANSPOSON GAG DOMAIN, ASPARTIC PEPTIDASE DOMAIN PROTEIN-RELATED"/>
    <property type="match status" value="1"/>
</dbReference>
<evidence type="ECO:0000256" key="2">
    <source>
        <dbReference type="SAM" id="MobiDB-lite"/>
    </source>
</evidence>
<evidence type="ECO:0000256" key="1">
    <source>
        <dbReference type="PROSITE-ProRule" id="PRU00047"/>
    </source>
</evidence>
<dbReference type="InterPro" id="IPR001878">
    <property type="entry name" value="Znf_CCHC"/>
</dbReference>
<name>A0AAQ3XF82_PASNO</name>
<feature type="domain" description="CCHC-type" evidence="3">
    <location>
        <begin position="212"/>
        <end position="226"/>
    </location>
</feature>
<dbReference type="Pfam" id="PF03732">
    <property type="entry name" value="Retrotrans_gag"/>
    <property type="match status" value="1"/>
</dbReference>
<dbReference type="InterPro" id="IPR001969">
    <property type="entry name" value="Aspartic_peptidase_AS"/>
</dbReference>
<reference evidence="4 5" key="1">
    <citation type="submission" date="2024-02" db="EMBL/GenBank/DDBJ databases">
        <title>High-quality chromosome-scale genome assembly of Pensacola bahiagrass (Paspalum notatum Flugge var. saurae).</title>
        <authorList>
            <person name="Vega J.M."/>
            <person name="Podio M."/>
            <person name="Orjuela J."/>
            <person name="Siena L.A."/>
            <person name="Pessino S.C."/>
            <person name="Combes M.C."/>
            <person name="Mariac C."/>
            <person name="Albertini E."/>
            <person name="Pupilli F."/>
            <person name="Ortiz J.P.A."/>
            <person name="Leblanc O."/>
        </authorList>
    </citation>
    <scope>NUCLEOTIDE SEQUENCE [LARGE SCALE GENOMIC DNA]</scope>
    <source>
        <strain evidence="4">R1</strain>
        <tissue evidence="4">Leaf</tissue>
    </source>
</reference>
<evidence type="ECO:0000313" key="5">
    <source>
        <dbReference type="Proteomes" id="UP001341281"/>
    </source>
</evidence>
<gene>
    <name evidence="4" type="ORF">U9M48_040082</name>
</gene>
<proteinExistence type="predicted"/>
<dbReference type="PANTHER" id="PTHR15503">
    <property type="entry name" value="LDOC1 RELATED"/>
    <property type="match status" value="1"/>
</dbReference>
<keyword evidence="1" id="KW-0862">Zinc</keyword>
<feature type="region of interest" description="Disordered" evidence="2">
    <location>
        <begin position="137"/>
        <end position="179"/>
    </location>
</feature>
<dbReference type="Proteomes" id="UP001341281">
    <property type="component" value="Chromosome 09"/>
</dbReference>
<dbReference type="SUPFAM" id="SSF50630">
    <property type="entry name" value="Acid proteases"/>
    <property type="match status" value="1"/>
</dbReference>
<dbReference type="GO" id="GO:0008270">
    <property type="term" value="F:zinc ion binding"/>
    <property type="evidence" value="ECO:0007669"/>
    <property type="project" value="UniProtKB-KW"/>
</dbReference>
<dbReference type="InterPro" id="IPR032567">
    <property type="entry name" value="RTL1-rel"/>
</dbReference>
<keyword evidence="1" id="KW-0479">Metal-binding</keyword>
<dbReference type="InterPro" id="IPR005162">
    <property type="entry name" value="Retrotrans_gag_dom"/>
</dbReference>